<protein>
    <submittedName>
        <fullName evidence="8">TonB-dependent receptor</fullName>
    </submittedName>
</protein>
<reference evidence="8 9" key="1">
    <citation type="submission" date="2019-02" db="EMBL/GenBank/DDBJ databases">
        <title>Prokaryotic population dynamics and viral predation in marine succession experiment using metagenomics: the confinement effect.</title>
        <authorList>
            <person name="Haro-Moreno J.M."/>
            <person name="Rodriguez-Valera F."/>
            <person name="Lopez-Perez M."/>
        </authorList>
    </citation>
    <scope>NUCLEOTIDE SEQUENCE [LARGE SCALE GENOMIC DNA]</scope>
    <source>
        <strain evidence="8">MED-G162</strain>
    </source>
</reference>
<keyword evidence="5" id="KW-0732">Signal</keyword>
<dbReference type="EMBL" id="SHBH01000019">
    <property type="protein sequence ID" value="RZO26069.1"/>
    <property type="molecule type" value="Genomic_DNA"/>
</dbReference>
<accession>A0A520MY10</accession>
<dbReference type="InterPro" id="IPR036942">
    <property type="entry name" value="Beta-barrel_TonB_sf"/>
</dbReference>
<evidence type="ECO:0000259" key="7">
    <source>
        <dbReference type="Pfam" id="PF07715"/>
    </source>
</evidence>
<dbReference type="Pfam" id="PF07715">
    <property type="entry name" value="Plug"/>
    <property type="match status" value="1"/>
</dbReference>
<dbReference type="InterPro" id="IPR037066">
    <property type="entry name" value="Plug_dom_sf"/>
</dbReference>
<dbReference type="Proteomes" id="UP000319384">
    <property type="component" value="Unassembled WGS sequence"/>
</dbReference>
<keyword evidence="4" id="KW-0798">TonB box</keyword>
<dbReference type="InterPro" id="IPR012910">
    <property type="entry name" value="Plug_dom"/>
</dbReference>
<comment type="caution">
    <text evidence="8">The sequence shown here is derived from an EMBL/GenBank/DDBJ whole genome shotgun (WGS) entry which is preliminary data.</text>
</comment>
<evidence type="ECO:0000256" key="1">
    <source>
        <dbReference type="ARBA" id="ARBA00004442"/>
    </source>
</evidence>
<feature type="signal peptide" evidence="5">
    <location>
        <begin position="1"/>
        <end position="20"/>
    </location>
</feature>
<name>A0A520MY10_9GAMM</name>
<keyword evidence="3" id="KW-0998">Cell outer membrane</keyword>
<dbReference type="Gene3D" id="2.170.130.10">
    <property type="entry name" value="TonB-dependent receptor, plug domain"/>
    <property type="match status" value="1"/>
</dbReference>
<dbReference type="Gene3D" id="2.40.170.20">
    <property type="entry name" value="TonB-dependent receptor, beta-barrel domain"/>
    <property type="match status" value="1"/>
</dbReference>
<keyword evidence="8" id="KW-0675">Receptor</keyword>
<evidence type="ECO:0000256" key="4">
    <source>
        <dbReference type="RuleBase" id="RU003357"/>
    </source>
</evidence>
<feature type="domain" description="TonB-dependent receptor plug" evidence="7">
    <location>
        <begin position="48"/>
        <end position="172"/>
    </location>
</feature>
<evidence type="ECO:0000256" key="3">
    <source>
        <dbReference type="ARBA" id="ARBA00023237"/>
    </source>
</evidence>
<gene>
    <name evidence="8" type="ORF">EVA95_02680</name>
</gene>
<sequence>MKNFKYLLSVILLMPFALIAQDSSDTDVEEVVVVGSQIKGAKITGVLPVTIISAEDVDNLGIDSGDELLENMVEQGNNYFNEAEETSGGVNAARGDVGAYNLRNMGVGNTLVLLNGRRLVNNAGYQTELIGEDFLPTMTVNSQAVPVLNLDRVEVLRDGASAIYGADAVAGVVNNVLDTDFVGMEVKFRTSEFDNFNPGAGDRFNFKWGKDFNGGASNVTVTYDYYDRDRLPTSEDPKWSACNLKGSNYGSPDNMDFENNNNLRNCYTTAYIQLDRSGRDFFTDSSGETQILPLYGIDPMTELPVIGCDGGSNTIVTDYGTCFHPDTLSDGHGARLNPNLYRDARGKLERHNLFIFVNHEMKSGKEMYAEIGRYRSEYEKNKESGGIFSVQKQYMRNNYWAQQIEDKTGHDINRTWLVDSWRPHNVQRQVSNEKETYRFVLGFRGQTDSGWDWDTGLVVSKATMEDLTANRIGAHELYDGLNDSTPAAINPFAATNNNIERALVDVYRNDTSKLRMFDFKLSKPDVFSTKAGDVALLIGGEYRHEAYADDRDPLLDGTVPFANYQGLTHPFVSAVIGSSPSTDTFGERNVDSLFMEMQIPITDTINAQAAVRWEDIENVGSTTVGKFAVGWDVTNSVRVRGSVSTSTRAPNLIQIHQQEVTRVATREDFVYKYIGADDWDQTVQRYSKAKSVDDGLESETSTNTSFGVVIQPEAVDGLTITADLWAIEKEDTIGLFGRENHTVYDLALRLLAGNSDCSSFVGNPALTGLDEYDGSDDLELTDGSDVALDDAFAAAGICPRGQVNQVTDEYLNLATRTVEGMDIAIVYTLDTQYGDFTFKYNGSFTDEFSQEATSQFAAMQALADNGTIPENIPLQGFGDLLGKDGSLEEKHSYKIYYSAGDWGASLSGLTKGDFVQSKFGTVNGVGYTIPEMTTMDLAVWGKFDLSGKDARVKYTIKNFENERAPLADGYQGYFSDIHQDLGMIHQLELRVRF</sequence>
<feature type="domain" description="TonB-dependent receptor-like beta-barrel" evidence="6">
    <location>
        <begin position="411"/>
        <end position="956"/>
    </location>
</feature>
<dbReference type="GO" id="GO:0009279">
    <property type="term" value="C:cell outer membrane"/>
    <property type="evidence" value="ECO:0007669"/>
    <property type="project" value="UniProtKB-SubCell"/>
</dbReference>
<dbReference type="Pfam" id="PF00593">
    <property type="entry name" value="TonB_dep_Rec_b-barrel"/>
    <property type="match status" value="1"/>
</dbReference>
<organism evidence="8 9">
    <name type="scientific">SAR86 cluster bacterium</name>
    <dbReference type="NCBI Taxonomy" id="2030880"/>
    <lineage>
        <taxon>Bacteria</taxon>
        <taxon>Pseudomonadati</taxon>
        <taxon>Pseudomonadota</taxon>
        <taxon>Gammaproteobacteria</taxon>
        <taxon>SAR86 cluster</taxon>
    </lineage>
</organism>
<proteinExistence type="inferred from homology"/>
<comment type="similarity">
    <text evidence="4">Belongs to the TonB-dependent receptor family.</text>
</comment>
<dbReference type="SUPFAM" id="SSF56935">
    <property type="entry name" value="Porins"/>
    <property type="match status" value="1"/>
</dbReference>
<dbReference type="AlphaFoldDB" id="A0A520MY10"/>
<evidence type="ECO:0000256" key="2">
    <source>
        <dbReference type="ARBA" id="ARBA00023136"/>
    </source>
</evidence>
<evidence type="ECO:0000259" key="6">
    <source>
        <dbReference type="Pfam" id="PF00593"/>
    </source>
</evidence>
<evidence type="ECO:0000313" key="8">
    <source>
        <dbReference type="EMBL" id="RZO26069.1"/>
    </source>
</evidence>
<keyword evidence="2 4" id="KW-0472">Membrane</keyword>
<dbReference type="InterPro" id="IPR000531">
    <property type="entry name" value="Beta-barrel_TonB"/>
</dbReference>
<dbReference type="PANTHER" id="PTHR47234">
    <property type="match status" value="1"/>
</dbReference>
<evidence type="ECO:0000256" key="5">
    <source>
        <dbReference type="SAM" id="SignalP"/>
    </source>
</evidence>
<feature type="chain" id="PRO_5021996470" evidence="5">
    <location>
        <begin position="21"/>
        <end position="993"/>
    </location>
</feature>
<comment type="subcellular location">
    <subcellularLocation>
        <location evidence="1 4">Cell outer membrane</location>
    </subcellularLocation>
</comment>
<evidence type="ECO:0000313" key="9">
    <source>
        <dbReference type="Proteomes" id="UP000319384"/>
    </source>
</evidence>
<dbReference type="PANTHER" id="PTHR47234:SF1">
    <property type="entry name" value="TONB-DEPENDENT RECEPTOR"/>
    <property type="match status" value="1"/>
</dbReference>